<keyword evidence="6" id="KW-1185">Reference proteome</keyword>
<feature type="compositionally biased region" description="Low complexity" evidence="5">
    <location>
        <begin position="1410"/>
        <end position="1430"/>
    </location>
</feature>
<evidence type="ECO:0000313" key="7">
    <source>
        <dbReference type="RefSeq" id="XP_049306306.1"/>
    </source>
</evidence>
<evidence type="ECO:0000256" key="3">
    <source>
        <dbReference type="ARBA" id="ARBA00022490"/>
    </source>
</evidence>
<sequence>MDKSILNQFTSYVEQLRNTECSQKEKITYFQHIAECIMSAGLAGHINYATHINTATTVLLLFCEDLDPVVRMNAEENLNRIFRALEKTRVSRILMDLYGEIKRNGNQRSLRICLNLFAYYAPQIRERNIKWYAVRLLPCLQTIAQRKETQLCETLCEFVKNFGKYLQVGLTDSESCKLFEAFMANIGVECAVKRRCSAQNCISLIENSRNKSLMAKHGLSKAFEFLLADQQQHNVVGVLGFLRLLLPLIIHGFSTDCPDDCDDGHSTQAHAGVNKGKANNTRPTPTTKTGAGAGGAHTTQATATSTTTTTAMPINTECRQIIEIFDYCLHLLNISSASQHSIINAALEVINAVLQALDAAAGNNNSHQGNSNGNNNDILKCLQAALCNQQLQHAEYLRRRKSLKNQIFQLRNYEAAAAATVVVSTPAWQQRRGVASDFHELTGKDVECEDEGEVVLRRAPNMRFTGRSVSECVIDEDDDETHRTALSTDLVAVAHTDVDADADADAIGRAIYANGVVGVLVDVDDDDFTTLSEINEPQQLRASTAVAMAPPSYALTTTIDVDNLIDAIDATTTTATATTTEAATSSSTSTRCGTSNRNRTDIGAVQTKMQGMQPQNEHQQQQQQQQQQGYNEQQSLERQVEPQNLLTAPSQIGAVGFGGAGVGVDAGGSGSGDDKSQHLSDIDNESFNSIDFEAEITIAGMTTGGVAGTSAFGSPTKSNAELTATTTSGISADTAPAGTAAAGDNAAGNKLSSSGDTIGSFFNNLISNAASESMSKLFRPSSVVRATPTKSVPPTASDKSDVVSTASAATSTAPADSISLISTASSGNKALDSGNSAPADPQSDSVHTYTHSIASSSLGMHDDTVSTALLVDTSLHSVSEYDTERAPAQAEPMGRERRVPNANPFLSDRTLMEQSALGQLSQLTLKIGTPFEQSIVRYTARLIAARFLLAGQAGVLLHDTQIRISIKSLSLSVLAHCVRFDPEVLQLPLEITAHELLVVSKQSPALGSSAVIPTSSKSSSASGSPQSDDNVSGSSSNLGKDYEHLDAVDFIKSSSAQPTVATAAATLNDLPAELQLLEIKDDHFGKSTCDYLLHSTTELSKSADPVLMSQQMRGTPGKLATQHMQQPLSKSEIIASKTSQKQPPQCAPNQSQSSPYRVTESVEDAPPQMLPPRPPKRTKSQRKSIAAATATVTALTQIDEHFSRRPAPDAPSQQPQQVTDVLLYYNHSDPMLRGGVQQIIGGFLQAMGVKDLGASLKLNVQHLLAMLVKGLQDDIHTVVIQALNAFEKIFPYVVSKYLILPAAHHQHKQQQTHAGSAQSTAAEAAEAVDKSGRKCHANAAGQVPQQQEQQQQQQQRTNDATKSGFYTHVGSSSKSPANATAAKTCPRTLFNDNDALIAALLSDFQLQSKSNRNGSNSNNDNTNDQHTNDTATQPQTAAVAGSSSSSSSNTTDPLAQPLPLPLAALRISPKLLLSKLRLCHYNKYWLVQNKYAEVISNLNYAALHAACNDCHGHCCGTAIGCACDIGGGGGGAEVLQDVGAVADNNTVNTTLPGGGGAATAYACGEDMSYKDLDDSVCIYESQFLDELLQLIGNDDFRVRENAALCLCRFIMQNAKHKQQQQQQHSNNPTYDSSNTIENSGVAPFGFGFDVAAGSAAGAVASGDDKSLSPATYETNFNLLWDFFDYRLFSGLPLPLRNLFRATSTPTLPATTTATEVTTAAAALSLHSNGDFYGAMPQRHRAEEEKLLAKVLYRMTNKLMELEDKNAQFGIIYTLKMLLQDFNFIDYQRAWTEFNFIEICQRFSYHNYATAVDLACQNDLIDVTGKLMAGYMLASTLTVDQPERSLQLQLDQLLVHVMKILNIYYHLITQQKPQLFVKVQKSDLFANAKELALVQSVGYFGSDYIYIKLYNILRSANDSYKITINQESGRLLISLLRTCLNTLGLCIELRAHTTPTPTPAGTPTGHTPSHGRQRGHSPGSSGADTASNTGAGGGSSSSATAVFPTNATLKLIEEILQYLSKLVNYAPGECIACLRQLLKYLFGQNYGNQQRDYYATFIRPYFVVRSKGQQLQLHLQQQQQRSPQKQQKWPMHNKQQQQHAQQGSSRRGSNSSKFTQASGDHQQAMTMLHAINSAAATTLASTAAAGGVLRSMATTSDGSTSALKGAAGDGLSSPTMTTSTVRHNEPNVIGAQTQATYANRGQALIDSGHARGLVSVAAVAACGNDHNQPHLSATEYYRLMGELFASGLNLQAAKSERAGDCVKHIKLFEPLVIYCLMLFLKSNARVQAPILELLSQLLELNVTYSVLDSKNVIFDQILNNLDLIENGIVRNGPVIIPPMIKFLIQLTHKSDRKLITIPKIISITNNLLANNAVLDCAVLALKSLSYEIFFMPPVGGSAALNTLADYRAPFQSPVTRSPVQQRRHAAEESAAAAAAAEALLANSRELDTQKEVVLGMLEKFVNATELQHVVALLLLRERCAQQMDGGAFARRMEGGDASAVERQKSSCILESTRLQDPGVVYALICRAMCDGRLGVHNWRDFYTLESCFKNYSKYVLADSKNFLALLQLLLMEGVESFSALAHATIILANVILKTEEIYLVNHIKLCLKNHPAVEEQERQRAHKQRMQQQQQQQQRAALWLLDGPSTSSAAARAAATALSATAADAGAGAASSAGISEINYFAKVLCEKLEHCFDAVAGAGAGGGIDNSPPCVDTAYCQLVCRFVAALHEVCCRSRHKDALQSVFRLVLAESALLDKYCNFLTLDQWRKSTDADGHVGAGAGYDGDEASVVVYECCRTVSLGQALQLQLEVLKLLSAMKLLDPVVMLQLLKQQKQNALQQLQQQQQYAYQMATNKERLKWYDNMQRTLLGEICQQNPYARDWSTQQVRQLLDLGGATFLNFLITENFELISDLCEVAAAQATHQAADGLDALWLNALLQHGSALNKHSIRALPPLLLRLCNASRTTVTGCNLQMALLSLQLLQRLHARHNNARALQVRLERLARRLVFSCSAASLQRQQLVPQLTELAGDRLTAIGSNNSSTTFSWQQLLLDTQECKPAAQPLASLAKEQHQQPQPQQQQLQQRIIDEKWLLSQLIKFSAQSEYGAQQLSRILLEIQSEQKLYKIFNSSEFAVARVLRHAIASSMQAMLAAFRNNCIQHNPHIHYMQPNPLVRVTLAVLMTRISEEIAAPGNRSGDLHIPITATLGGGVTTEAVSTSSETQAHVASDDGFYLCASVATLLEHVKKVEDTALLYIESRFIDKFVREQLLRHEHVATLLGFLNWCCLQAQQLLQRQEEQKCQQQQFTLALLQCIAALLQQRFIWTELNQMEKPSAAQTTTATADGSAATAASNSNTAGSLLSLPQRNLLLCRVLDVLVLAARQSLQHTIFYKHYKQQAMLVDGSGSADGVATIDSEQQNIFNTLSAAAAATALEGVLQTKDSEAEVNDVAVGRLLQAYAPQAVFMAKLIETRAAETTSVMAHLSAAYLTGCAGNGVCSLGSAGGALSGGGSGGLGMTSGATGAVGVGATGGVRAEFDNGGNAGGTQIPMHLLSMIGVAVLRTHQFYAYAVTPFEIIQQQQRELRIEQLSPAKRAGQPSQTTSSAAATAAASSGKLPTIPVESLSDVDVLRKFVKRLSIFGFTTRQQFEEYFMTFLLLINKVYDENMVDEQEQFQIRSTCLEAILELLITYKTFPIVGNKLSHFHHTTRWIRINCDSISLKKLHKVQLLVSEANIFYHPNLERQLRADCEARANYSSFACRLRDSVIGTHQFRVNQYDLNFMWQQMEAYAQYTANSSAPDAELPSASEIGASTAQRAKRGTGGGGARDSEDVATKNYRYFTAQSGVDFKSSTQLIFDVLMQIIEHNHILVLPNLVKFTEICESRDQIKWIKDKALKLQETIPMDDTISHQHLIYLLCKTQAMLIPTIGELQQLCQLIGNYLKSSHIFIRNATLAGLLCLLECCSKTNTTIGRLSDELALLRDLIVGYINRHGIIDVSAMQCSDTHTKLVWTLNYCLIEWTSKFVPQCHLLSNTVIAAGNFLRKTNNEDVYLCVLHGLERMVVISNTSNSGMSTSSGASAAGSAVGSPAVGIVTPMLRNKIEKLALELVKLENERFSVPALQLLLTCMYVGSAKQLENTELSNGIVQDEPEIIAQQTDKVDILLHCIKSSTRDAAWIYGQVLCQIIRDLVPPNEILTKVIKEFLAINQPHCDVIAMIVYQVFRCAIDSTFLQVLQDWLICSLPTFLALPEQKAVWCLSVIFLSASINLHLIKLFPVLLSAGAAAAATAASTTGGDGGAGVAGAGGGTFGGVSNLDASTAAGLTLGAGDGGVGAGAVGGAVGEFPKLGQHEIALFVTAAVDFHAKLSAEQRLRFRDAFEKCAQRQTVYAQLLQSL</sequence>
<feature type="compositionally biased region" description="Low complexity" evidence="5">
    <location>
        <begin position="2073"/>
        <end position="2086"/>
    </location>
</feature>
<feature type="compositionally biased region" description="Polar residues" evidence="5">
    <location>
        <begin position="1028"/>
        <end position="1038"/>
    </location>
</feature>
<gene>
    <name evidence="7" type="primary">LOC105226425</name>
</gene>
<dbReference type="RefSeq" id="XP_049306306.1">
    <property type="nucleotide sequence ID" value="XM_049450349.1"/>
</dbReference>
<evidence type="ECO:0000256" key="4">
    <source>
        <dbReference type="ARBA" id="ARBA00023242"/>
    </source>
</evidence>
<dbReference type="PANTHER" id="PTHR10170:SF10">
    <property type="entry name" value="HUNTINGTIN"/>
    <property type="match status" value="1"/>
</dbReference>
<feature type="region of interest" description="Disordered" evidence="5">
    <location>
        <begin position="3585"/>
        <end position="3604"/>
    </location>
</feature>
<dbReference type="Pfam" id="PF20927">
    <property type="entry name" value="Htt_C-HEAT"/>
    <property type="match status" value="2"/>
</dbReference>
<feature type="region of interest" description="Disordered" evidence="5">
    <location>
        <begin position="1408"/>
        <end position="1453"/>
    </location>
</feature>
<dbReference type="Pfam" id="PF12372">
    <property type="entry name" value="Htt_N-HEAT"/>
    <property type="match status" value="3"/>
</dbReference>
<feature type="compositionally biased region" description="Low complexity" evidence="5">
    <location>
        <begin position="1008"/>
        <end position="1027"/>
    </location>
</feature>
<evidence type="ECO:0000256" key="5">
    <source>
        <dbReference type="SAM" id="MobiDB-lite"/>
    </source>
</evidence>
<keyword evidence="3" id="KW-0963">Cytoplasm</keyword>
<feature type="region of interest" description="Disordered" evidence="5">
    <location>
        <begin position="880"/>
        <end position="900"/>
    </location>
</feature>
<dbReference type="Proteomes" id="UP001652620">
    <property type="component" value="Chromosome 2"/>
</dbReference>
<dbReference type="InterPro" id="IPR048411">
    <property type="entry name" value="Htt_N_HEAT_rpt-1"/>
</dbReference>
<dbReference type="SUPFAM" id="SSF48371">
    <property type="entry name" value="ARM repeat"/>
    <property type="match status" value="2"/>
</dbReference>
<feature type="compositionally biased region" description="Low complexity" evidence="5">
    <location>
        <begin position="1345"/>
        <end position="1355"/>
    </location>
</feature>
<dbReference type="InterPro" id="IPR016024">
    <property type="entry name" value="ARM-type_fold"/>
</dbReference>
<dbReference type="InterPro" id="IPR048413">
    <property type="entry name" value="Htt_C-HEAT_rpt"/>
</dbReference>
<feature type="region of interest" description="Disordered" evidence="5">
    <location>
        <begin position="1309"/>
        <end position="1380"/>
    </location>
</feature>
<feature type="region of interest" description="Disordered" evidence="5">
    <location>
        <begin position="780"/>
        <end position="803"/>
    </location>
</feature>
<dbReference type="InterPro" id="IPR028426">
    <property type="entry name" value="Huntingtin_fam"/>
</dbReference>
<protein>
    <submittedName>
        <fullName evidence="7">Uncharacterized protein LOC105226425 isoform X1</fullName>
    </submittedName>
</protein>
<feature type="compositionally biased region" description="Low complexity" evidence="5">
    <location>
        <begin position="1978"/>
        <end position="1988"/>
    </location>
</feature>
<feature type="compositionally biased region" description="Polar residues" evidence="5">
    <location>
        <begin position="2171"/>
        <end position="2180"/>
    </location>
</feature>
<feature type="region of interest" description="Disordered" evidence="5">
    <location>
        <begin position="1008"/>
        <end position="1038"/>
    </location>
</feature>
<feature type="compositionally biased region" description="Low complexity" evidence="5">
    <location>
        <begin position="278"/>
        <end position="306"/>
    </location>
</feature>
<evidence type="ECO:0000256" key="2">
    <source>
        <dbReference type="ARBA" id="ARBA00004496"/>
    </source>
</evidence>
<feature type="compositionally biased region" description="Low complexity" evidence="5">
    <location>
        <begin position="1953"/>
        <end position="1967"/>
    </location>
</feature>
<evidence type="ECO:0000313" key="6">
    <source>
        <dbReference type="Proteomes" id="UP001652620"/>
    </source>
</evidence>
<reference evidence="7" key="2">
    <citation type="submission" date="2025-08" db="UniProtKB">
        <authorList>
            <consortium name="RefSeq"/>
        </authorList>
    </citation>
    <scope>IDENTIFICATION</scope>
    <source>
        <tissue evidence="7">Adult</tissue>
    </source>
</reference>
<feature type="compositionally biased region" description="Low complexity" evidence="5">
    <location>
        <begin position="1311"/>
        <end position="1325"/>
    </location>
</feature>
<feature type="compositionally biased region" description="Polar residues" evidence="5">
    <location>
        <begin position="1369"/>
        <end position="1378"/>
    </location>
</feature>
<feature type="compositionally biased region" description="Low complexity" evidence="5">
    <location>
        <begin position="1442"/>
        <end position="1453"/>
    </location>
</feature>
<name>A0ABM3JAR6_BACDO</name>
<organism evidence="6 7">
    <name type="scientific">Bactrocera dorsalis</name>
    <name type="common">Oriental fruit fly</name>
    <name type="synonym">Dacus dorsalis</name>
    <dbReference type="NCBI Taxonomy" id="27457"/>
    <lineage>
        <taxon>Eukaryota</taxon>
        <taxon>Metazoa</taxon>
        <taxon>Ecdysozoa</taxon>
        <taxon>Arthropoda</taxon>
        <taxon>Hexapoda</taxon>
        <taxon>Insecta</taxon>
        <taxon>Pterygota</taxon>
        <taxon>Neoptera</taxon>
        <taxon>Endopterygota</taxon>
        <taxon>Diptera</taxon>
        <taxon>Brachycera</taxon>
        <taxon>Muscomorpha</taxon>
        <taxon>Tephritoidea</taxon>
        <taxon>Tephritidae</taxon>
        <taxon>Bactrocera</taxon>
        <taxon>Bactrocera</taxon>
    </lineage>
</organism>
<feature type="compositionally biased region" description="Low complexity" evidence="5">
    <location>
        <begin position="576"/>
        <end position="590"/>
    </location>
</feature>
<feature type="region of interest" description="Disordered" evidence="5">
    <location>
        <begin position="1953"/>
        <end position="1997"/>
    </location>
</feature>
<keyword evidence="4" id="KW-0539">Nucleus</keyword>
<dbReference type="InterPro" id="IPR024613">
    <property type="entry name" value="Huntingtin_N_HEAT_rpt-2"/>
</dbReference>
<feature type="region of interest" description="Disordered" evidence="5">
    <location>
        <begin position="826"/>
        <end position="848"/>
    </location>
</feature>
<feature type="compositionally biased region" description="Low complexity" evidence="5">
    <location>
        <begin position="2094"/>
        <end position="2111"/>
    </location>
</feature>
<feature type="region of interest" description="Disordered" evidence="5">
    <location>
        <begin position="268"/>
        <end position="306"/>
    </location>
</feature>
<feature type="compositionally biased region" description="Low complexity" evidence="5">
    <location>
        <begin position="609"/>
        <end position="634"/>
    </location>
</feature>
<dbReference type="Pfam" id="PF20926">
    <property type="entry name" value="Htt_N-HEAT_1"/>
    <property type="match status" value="1"/>
</dbReference>
<feature type="compositionally biased region" description="Polar residues" evidence="5">
    <location>
        <begin position="1136"/>
        <end position="1156"/>
    </location>
</feature>
<feature type="region of interest" description="Disordered" evidence="5">
    <location>
        <begin position="1136"/>
        <end position="1184"/>
    </location>
</feature>
<comment type="subcellular location">
    <subcellularLocation>
        <location evidence="2">Cytoplasm</location>
    </subcellularLocation>
    <subcellularLocation>
        <location evidence="1">Nucleus</location>
    </subcellularLocation>
</comment>
<proteinExistence type="predicted"/>
<reference evidence="6" key="1">
    <citation type="submission" date="2025-05" db="UniProtKB">
        <authorList>
            <consortium name="RefSeq"/>
        </authorList>
    </citation>
    <scope>NUCLEOTIDE SEQUENCE [LARGE SCALE GENOMIC DNA]</scope>
</reference>
<evidence type="ECO:0000256" key="1">
    <source>
        <dbReference type="ARBA" id="ARBA00004123"/>
    </source>
</evidence>
<feature type="region of interest" description="Disordered" evidence="5">
    <location>
        <begin position="2073"/>
        <end position="2120"/>
    </location>
</feature>
<feature type="region of interest" description="Disordered" evidence="5">
    <location>
        <begin position="2153"/>
        <end position="2180"/>
    </location>
</feature>
<dbReference type="GeneID" id="105226425"/>
<feature type="region of interest" description="Disordered" evidence="5">
    <location>
        <begin position="576"/>
        <end position="640"/>
    </location>
</feature>
<dbReference type="PANTHER" id="PTHR10170">
    <property type="entry name" value="HUNTINGTON DISEASE PROTEIN"/>
    <property type="match status" value="1"/>
</dbReference>
<accession>A0ABM3JAR6</accession>